<keyword evidence="2" id="KW-1185">Reference proteome</keyword>
<name>A0ABR9JPW1_9ACTN</name>
<gene>
    <name evidence="1" type="ORF">H4W34_002361</name>
</gene>
<comment type="caution">
    <text evidence="1">The sequence shown here is derived from an EMBL/GenBank/DDBJ whole genome shotgun (WGS) entry which is preliminary data.</text>
</comment>
<reference evidence="1 2" key="1">
    <citation type="submission" date="2020-10" db="EMBL/GenBank/DDBJ databases">
        <title>Sequencing the genomes of 1000 actinobacteria strains.</title>
        <authorList>
            <person name="Klenk H.-P."/>
        </authorList>
    </citation>
    <scope>NUCLEOTIDE SEQUENCE [LARGE SCALE GENOMIC DNA]</scope>
    <source>
        <strain evidence="1 2">DSM 46744</strain>
    </source>
</reference>
<dbReference type="RefSeq" id="WP_192759208.1">
    <property type="nucleotide sequence ID" value="NZ_JADBDZ010000001.1"/>
</dbReference>
<evidence type="ECO:0008006" key="3">
    <source>
        <dbReference type="Google" id="ProtNLM"/>
    </source>
</evidence>
<evidence type="ECO:0000313" key="2">
    <source>
        <dbReference type="Proteomes" id="UP000627838"/>
    </source>
</evidence>
<sequence>MATTALLVPGTARADVTDASLSVEFDNLSTDRIATITLKAKSTSGITDVETTVIGWTGDVRGAIGTLPLNLVEGNANDGTWRAEYQTDIQQHPGDTGFRVQIKSADGTALSRTAKLDNCYETFMTDTSVAPDVVDYDRPNVEVRGRVMMQKTRESPLEPVPGVTVEGGDPDVQTDAAGNFALNAEIRVSYTSVLARVTGQRPFCYVGEYVGPEISKQTTEISVHPIAVQPVKVGDKVTIRGTIMRHGAAGLVPATGAPAGAYVNYGTPEQYGSPIAYAAEDGTFNLEFTAEVSGPVTVLSKGNVFLEGGQAAGGHLQVRKVAEIIDYAAPPKAQRYADLLTVSGTLTDGGQPFYNQVYDALVILEFSENGKSWRQVVSDRTSRSGYFLLNTRDTKKDGYWRARFVGNDQLTQAVSSTDYVDVRYGTQMYDFSASPKSLVKGGTVTVKGSLWRFPDEPGPAPNRTIYIYFMPLGSSEWTQMAVAKTGTNGWFQKTFRAVQDGYWTAGFWGDDAHLATDAPIGFVDVKGVANTGITDFGASPASVEKGGTTTVEGLLRRFTDAGGTTSASGLPVYIYFLPAGSSEWKQVAVARTGADGRFKKAFTAEQDGYWTAWYWGDGQHLRSNSATKYVDVR</sequence>
<protein>
    <recommendedName>
        <fullName evidence="3">Carboxypeptidase regulatory-like domain-containing protein</fullName>
    </recommendedName>
</protein>
<evidence type="ECO:0000313" key="1">
    <source>
        <dbReference type="EMBL" id="MBE1532528.1"/>
    </source>
</evidence>
<dbReference type="Proteomes" id="UP000627838">
    <property type="component" value="Unassembled WGS sequence"/>
</dbReference>
<proteinExistence type="predicted"/>
<dbReference type="EMBL" id="JADBDZ010000001">
    <property type="protein sequence ID" value="MBE1532528.1"/>
    <property type="molecule type" value="Genomic_DNA"/>
</dbReference>
<organism evidence="1 2">
    <name type="scientific">Actinomadura algeriensis</name>
    <dbReference type="NCBI Taxonomy" id="1679523"/>
    <lineage>
        <taxon>Bacteria</taxon>
        <taxon>Bacillati</taxon>
        <taxon>Actinomycetota</taxon>
        <taxon>Actinomycetes</taxon>
        <taxon>Streptosporangiales</taxon>
        <taxon>Thermomonosporaceae</taxon>
        <taxon>Actinomadura</taxon>
    </lineage>
</organism>
<accession>A0ABR9JPW1</accession>